<dbReference type="SUPFAM" id="SSF158446">
    <property type="entry name" value="IVS-encoded protein-like"/>
    <property type="match status" value="1"/>
</dbReference>
<name>D5EK35_CORAD</name>
<gene>
    <name evidence="1" type="ordered locus">Caka_1765</name>
</gene>
<reference evidence="1 2" key="1">
    <citation type="journal article" date="2010" name="Stand. Genomic Sci.">
        <title>Complete genome sequence of Coraliomargarita akajimensis type strain (04OKA010-24).</title>
        <authorList>
            <person name="Mavromatis K."/>
            <person name="Abt B."/>
            <person name="Brambilla E."/>
            <person name="Lapidus A."/>
            <person name="Copeland A."/>
            <person name="Deshpande S."/>
            <person name="Nolan M."/>
            <person name="Lucas S."/>
            <person name="Tice H."/>
            <person name="Cheng J.F."/>
            <person name="Han C."/>
            <person name="Detter J.C."/>
            <person name="Woyke T."/>
            <person name="Goodwin L."/>
            <person name="Pitluck S."/>
            <person name="Held B."/>
            <person name="Brettin T."/>
            <person name="Tapia R."/>
            <person name="Ivanova N."/>
            <person name="Mikhailova N."/>
            <person name="Pati A."/>
            <person name="Liolios K."/>
            <person name="Chen A."/>
            <person name="Palaniappan K."/>
            <person name="Land M."/>
            <person name="Hauser L."/>
            <person name="Chang Y.J."/>
            <person name="Jeffries C.D."/>
            <person name="Rohde M."/>
            <person name="Goker M."/>
            <person name="Bristow J."/>
            <person name="Eisen J.A."/>
            <person name="Markowitz V."/>
            <person name="Hugenholtz P."/>
            <person name="Klenk H.P."/>
            <person name="Kyrpides N.C."/>
        </authorList>
    </citation>
    <scope>NUCLEOTIDE SEQUENCE [LARGE SCALE GENOMIC DNA]</scope>
    <source>
        <strain evidence="2">DSM 45221 / IAM 15411 / JCM 23193 / KCTC 12865</strain>
    </source>
</reference>
<keyword evidence="1" id="KW-0689">Ribosomal protein</keyword>
<sequence>MSYKNLQIWQLARELVSEVHQMTFRDLPKFEAYEEASQIRRSMKSVRSNIVEGYGRRRYKQDFIRFLTYAHASCDETIDHLEILYETGSLNDEEVYKQLHLRLDQLGGKLNRFIHSVEAQHNNTLNEDPSSYNE</sequence>
<proteinExistence type="predicted"/>
<dbReference type="AlphaFoldDB" id="D5EK35"/>
<dbReference type="HOGENOM" id="CLU_129874_0_7_0"/>
<dbReference type="OrthoDB" id="160990at2"/>
<dbReference type="PANTHER" id="PTHR38471">
    <property type="entry name" value="FOUR HELIX BUNDLE PROTEIN"/>
    <property type="match status" value="1"/>
</dbReference>
<keyword evidence="2" id="KW-1185">Reference proteome</keyword>
<dbReference type="CDD" id="cd16377">
    <property type="entry name" value="23S_rRNA_IVP_like"/>
    <property type="match status" value="1"/>
</dbReference>
<dbReference type="Proteomes" id="UP000000925">
    <property type="component" value="Chromosome"/>
</dbReference>
<keyword evidence="1" id="KW-0687">Ribonucleoprotein</keyword>
<dbReference type="STRING" id="583355.Caka_1765"/>
<dbReference type="InterPro" id="IPR036583">
    <property type="entry name" value="23S_rRNA_IVS_sf"/>
</dbReference>
<dbReference type="Pfam" id="PF05635">
    <property type="entry name" value="23S_rRNA_IVP"/>
    <property type="match status" value="1"/>
</dbReference>
<dbReference type="EMBL" id="CP001998">
    <property type="protein sequence ID" value="ADE54784.1"/>
    <property type="molecule type" value="Genomic_DNA"/>
</dbReference>
<dbReference type="NCBIfam" id="TIGR02436">
    <property type="entry name" value="four helix bundle protein"/>
    <property type="match status" value="1"/>
</dbReference>
<evidence type="ECO:0000313" key="1">
    <source>
        <dbReference type="EMBL" id="ADE54784.1"/>
    </source>
</evidence>
<dbReference type="InterPro" id="IPR012657">
    <property type="entry name" value="23S_rRNA-intervening_sequence"/>
</dbReference>
<dbReference type="KEGG" id="caa:Caka_1765"/>
<evidence type="ECO:0000313" key="2">
    <source>
        <dbReference type="Proteomes" id="UP000000925"/>
    </source>
</evidence>
<protein>
    <submittedName>
        <fullName evidence="1">S23 ribosomal protein</fullName>
    </submittedName>
</protein>
<dbReference type="GO" id="GO:0005840">
    <property type="term" value="C:ribosome"/>
    <property type="evidence" value="ECO:0007669"/>
    <property type="project" value="UniProtKB-KW"/>
</dbReference>
<dbReference type="eggNOG" id="ENOG50334S3">
    <property type="taxonomic scope" value="Bacteria"/>
</dbReference>
<dbReference type="Gene3D" id="1.20.1440.60">
    <property type="entry name" value="23S rRNA-intervening sequence"/>
    <property type="match status" value="1"/>
</dbReference>
<organism evidence="1 2">
    <name type="scientific">Coraliomargarita akajimensis (strain DSM 45221 / IAM 15411 / JCM 23193 / KCTC 12865 / 04OKA010-24)</name>
    <dbReference type="NCBI Taxonomy" id="583355"/>
    <lineage>
        <taxon>Bacteria</taxon>
        <taxon>Pseudomonadati</taxon>
        <taxon>Verrucomicrobiota</taxon>
        <taxon>Opitutia</taxon>
        <taxon>Puniceicoccales</taxon>
        <taxon>Coraliomargaritaceae</taxon>
        <taxon>Coraliomargarita</taxon>
    </lineage>
</organism>
<dbReference type="PANTHER" id="PTHR38471:SF2">
    <property type="entry name" value="FOUR HELIX BUNDLE PROTEIN"/>
    <property type="match status" value="1"/>
</dbReference>
<accession>D5EK35</accession>